<dbReference type="InterPro" id="IPR007863">
    <property type="entry name" value="Peptidase_M16_C"/>
</dbReference>
<evidence type="ECO:0000259" key="4">
    <source>
        <dbReference type="Pfam" id="PF05193"/>
    </source>
</evidence>
<evidence type="ECO:0000259" key="3">
    <source>
        <dbReference type="Pfam" id="PF00675"/>
    </source>
</evidence>
<reference evidence="5" key="2">
    <citation type="submission" date="2021-04" db="EMBL/GenBank/DDBJ databases">
        <authorList>
            <person name="Gilroy R."/>
        </authorList>
    </citation>
    <scope>NUCLEOTIDE SEQUENCE</scope>
    <source>
        <strain evidence="5">CHK189-11263</strain>
    </source>
</reference>
<dbReference type="Pfam" id="PF00675">
    <property type="entry name" value="Peptidase_M16"/>
    <property type="match status" value="1"/>
</dbReference>
<protein>
    <submittedName>
        <fullName evidence="5">Insulinase family protein</fullName>
    </submittedName>
</protein>
<dbReference type="PANTHER" id="PTHR11851">
    <property type="entry name" value="METALLOPROTEASE"/>
    <property type="match status" value="1"/>
</dbReference>
<dbReference type="InterPro" id="IPR011765">
    <property type="entry name" value="Pept_M16_N"/>
</dbReference>
<dbReference type="InterPro" id="IPR050361">
    <property type="entry name" value="MPP/UQCRC_Complex"/>
</dbReference>
<dbReference type="GO" id="GO:0006508">
    <property type="term" value="P:proteolysis"/>
    <property type="evidence" value="ECO:0007669"/>
    <property type="project" value="InterPro"/>
</dbReference>
<accession>A0A9D2S5B9</accession>
<evidence type="ECO:0000256" key="1">
    <source>
        <dbReference type="ARBA" id="ARBA00007261"/>
    </source>
</evidence>
<evidence type="ECO:0000313" key="5">
    <source>
        <dbReference type="EMBL" id="HJB57252.1"/>
    </source>
</evidence>
<comment type="similarity">
    <text evidence="1 2">Belongs to the peptidase M16 family.</text>
</comment>
<dbReference type="AlphaFoldDB" id="A0A9D2S5B9"/>
<feature type="domain" description="Peptidase M16 C-terminal" evidence="4">
    <location>
        <begin position="166"/>
        <end position="336"/>
    </location>
</feature>
<sequence>MIEHQTLPNGVRIVTEPVPGMRSAALGIWVGTGSRHERAQENGAAHFIEHMVFKGTDRRTAAELAQEMDAIGGQVNAFTTKECTCFHARVLDRQLPRAADLLCDMVFHSRFDEGDVATERGVILEEIGMYEDNPEDLCAERLTMAAFGESALARPILGSAETLGAMTGESLRTYMAQHYRPQDIVVALAGSFTPADVAELERRFGALPAGPSPAMEGAAYRPAVTVKYKPIEQNHLTLAFPGLTYGDGRRYQMQLLSAMLGAGMSSRLWQEVREKRGLCYSVYSYAVGHADTGLFGVYTAVNPEAEEEAMEAICRVIADFAGHSPGEEELRRAREQAKANVLMGQESTQNRMSALGRGELLHRHVYPLEEVLAGYDAVTTAQVRALAEELFDFRRASLSAVGRVGEAGGYAERLGRMGAQPVGSGRRVL</sequence>
<dbReference type="Proteomes" id="UP000824208">
    <property type="component" value="Unassembled WGS sequence"/>
</dbReference>
<reference evidence="5" key="1">
    <citation type="journal article" date="2021" name="PeerJ">
        <title>Extensive microbial diversity within the chicken gut microbiome revealed by metagenomics and culture.</title>
        <authorList>
            <person name="Gilroy R."/>
            <person name="Ravi A."/>
            <person name="Getino M."/>
            <person name="Pursley I."/>
            <person name="Horton D.L."/>
            <person name="Alikhan N.F."/>
            <person name="Baker D."/>
            <person name="Gharbi K."/>
            <person name="Hall N."/>
            <person name="Watson M."/>
            <person name="Adriaenssens E.M."/>
            <person name="Foster-Nyarko E."/>
            <person name="Jarju S."/>
            <person name="Secka A."/>
            <person name="Antonio M."/>
            <person name="Oren A."/>
            <person name="Chaudhuri R.R."/>
            <person name="La Ragione R."/>
            <person name="Hildebrand F."/>
            <person name="Pallen M.J."/>
        </authorList>
    </citation>
    <scope>NUCLEOTIDE SEQUENCE</scope>
    <source>
        <strain evidence="5">CHK189-11263</strain>
    </source>
</reference>
<dbReference type="GO" id="GO:0046872">
    <property type="term" value="F:metal ion binding"/>
    <property type="evidence" value="ECO:0007669"/>
    <property type="project" value="InterPro"/>
</dbReference>
<dbReference type="Gene3D" id="3.30.830.10">
    <property type="entry name" value="Metalloenzyme, LuxS/M16 peptidase-like"/>
    <property type="match status" value="2"/>
</dbReference>
<dbReference type="PROSITE" id="PS00143">
    <property type="entry name" value="INSULINASE"/>
    <property type="match status" value="1"/>
</dbReference>
<organism evidence="5 6">
    <name type="scientific">Candidatus Flavonifractor intestinipullorum</name>
    <dbReference type="NCBI Taxonomy" id="2838587"/>
    <lineage>
        <taxon>Bacteria</taxon>
        <taxon>Bacillati</taxon>
        <taxon>Bacillota</taxon>
        <taxon>Clostridia</taxon>
        <taxon>Eubacteriales</taxon>
        <taxon>Oscillospiraceae</taxon>
        <taxon>Flavonifractor</taxon>
    </lineage>
</organism>
<dbReference type="GO" id="GO:0004222">
    <property type="term" value="F:metalloendopeptidase activity"/>
    <property type="evidence" value="ECO:0007669"/>
    <property type="project" value="InterPro"/>
</dbReference>
<proteinExistence type="inferred from homology"/>
<dbReference type="SUPFAM" id="SSF63411">
    <property type="entry name" value="LuxS/MPP-like metallohydrolase"/>
    <property type="match status" value="2"/>
</dbReference>
<dbReference type="InterPro" id="IPR011249">
    <property type="entry name" value="Metalloenz_LuxS/M16"/>
</dbReference>
<name>A0A9D2S5B9_9FIRM</name>
<dbReference type="InterPro" id="IPR001431">
    <property type="entry name" value="Pept_M16_Zn_BS"/>
</dbReference>
<gene>
    <name evidence="5" type="ORF">H9714_06855</name>
</gene>
<comment type="caution">
    <text evidence="5">The sequence shown here is derived from an EMBL/GenBank/DDBJ whole genome shotgun (WGS) entry which is preliminary data.</text>
</comment>
<dbReference type="PANTHER" id="PTHR11851:SF49">
    <property type="entry name" value="MITOCHONDRIAL-PROCESSING PEPTIDASE SUBUNIT ALPHA"/>
    <property type="match status" value="1"/>
</dbReference>
<dbReference type="EMBL" id="DWYC01000057">
    <property type="protein sequence ID" value="HJB57252.1"/>
    <property type="molecule type" value="Genomic_DNA"/>
</dbReference>
<evidence type="ECO:0000313" key="6">
    <source>
        <dbReference type="Proteomes" id="UP000824208"/>
    </source>
</evidence>
<feature type="domain" description="Peptidase M16 N-terminal" evidence="3">
    <location>
        <begin position="12"/>
        <end position="158"/>
    </location>
</feature>
<dbReference type="FunFam" id="3.30.830.10:FF:000008">
    <property type="entry name" value="Mitochondrial-processing peptidase subunit beta"/>
    <property type="match status" value="1"/>
</dbReference>
<dbReference type="Pfam" id="PF05193">
    <property type="entry name" value="Peptidase_M16_C"/>
    <property type="match status" value="1"/>
</dbReference>
<evidence type="ECO:0000256" key="2">
    <source>
        <dbReference type="RuleBase" id="RU004447"/>
    </source>
</evidence>